<feature type="region of interest" description="Leucine repeat I (LRI)" evidence="3">
    <location>
        <begin position="331"/>
        <end position="391"/>
    </location>
</feature>
<dbReference type="PROSITE" id="PS50985">
    <property type="entry name" value="GRAS"/>
    <property type="match status" value="1"/>
</dbReference>
<evidence type="ECO:0008006" key="8">
    <source>
        <dbReference type="Google" id="ProtNLM"/>
    </source>
</evidence>
<dbReference type="Pfam" id="PF03514">
    <property type="entry name" value="GRAS"/>
    <property type="match status" value="1"/>
</dbReference>
<comment type="caution">
    <text evidence="3">Lacks conserved residue(s) required for the propagation of feature annotation.</text>
</comment>
<gene>
    <name evidence="6" type="ORF">NCGR_LOCUS39358</name>
</gene>
<evidence type="ECO:0000256" key="4">
    <source>
        <dbReference type="SAM" id="MobiDB-lite"/>
    </source>
</evidence>
<evidence type="ECO:0000256" key="3">
    <source>
        <dbReference type="PROSITE-ProRule" id="PRU01191"/>
    </source>
</evidence>
<proteinExistence type="inferred from homology"/>
<feature type="short sequence motif" description="VHIID" evidence="3">
    <location>
        <begin position="441"/>
        <end position="445"/>
    </location>
</feature>
<feature type="chain" id="PRO_5032300518" description="Scarecrow-like protein 9" evidence="5">
    <location>
        <begin position="33"/>
        <end position="714"/>
    </location>
</feature>
<dbReference type="EMBL" id="CAJGYO010000010">
    <property type="protein sequence ID" value="CAD6255827.1"/>
    <property type="molecule type" value="Genomic_DNA"/>
</dbReference>
<keyword evidence="2" id="KW-0804">Transcription</keyword>
<feature type="region of interest" description="SAW" evidence="3">
    <location>
        <begin position="631"/>
        <end position="706"/>
    </location>
</feature>
<dbReference type="PANTHER" id="PTHR31636">
    <property type="entry name" value="OSJNBA0084A10.13 PROTEIN-RELATED"/>
    <property type="match status" value="1"/>
</dbReference>
<feature type="compositionally biased region" description="Polar residues" evidence="4">
    <location>
        <begin position="172"/>
        <end position="185"/>
    </location>
</feature>
<evidence type="ECO:0000313" key="7">
    <source>
        <dbReference type="Proteomes" id="UP000604825"/>
    </source>
</evidence>
<comment type="caution">
    <text evidence="6">The sequence shown here is derived from an EMBL/GenBank/DDBJ whole genome shotgun (WGS) entry which is preliminary data.</text>
</comment>
<dbReference type="OrthoDB" id="634447at2759"/>
<evidence type="ECO:0000256" key="2">
    <source>
        <dbReference type="ARBA" id="ARBA00023163"/>
    </source>
</evidence>
<keyword evidence="5" id="KW-0732">Signal</keyword>
<feature type="compositionally biased region" description="Basic and acidic residues" evidence="4">
    <location>
        <begin position="186"/>
        <end position="196"/>
    </location>
</feature>
<dbReference type="PROSITE" id="PS51257">
    <property type="entry name" value="PROKAR_LIPOPROTEIN"/>
    <property type="match status" value="1"/>
</dbReference>
<comment type="similarity">
    <text evidence="3">Belongs to the GRAS family.</text>
</comment>
<dbReference type="InterPro" id="IPR005202">
    <property type="entry name" value="TF_GRAS"/>
</dbReference>
<name>A0A811QIB9_9POAL</name>
<evidence type="ECO:0000256" key="5">
    <source>
        <dbReference type="SAM" id="SignalP"/>
    </source>
</evidence>
<feature type="region of interest" description="Disordered" evidence="4">
    <location>
        <begin position="105"/>
        <end position="134"/>
    </location>
</feature>
<accession>A0A811QIB9</accession>
<feature type="region of interest" description="VHIID" evidence="3">
    <location>
        <begin position="410"/>
        <end position="475"/>
    </location>
</feature>
<dbReference type="Proteomes" id="UP000604825">
    <property type="component" value="Unassembled WGS sequence"/>
</dbReference>
<evidence type="ECO:0000256" key="1">
    <source>
        <dbReference type="ARBA" id="ARBA00023015"/>
    </source>
</evidence>
<reference evidence="6" key="1">
    <citation type="submission" date="2020-10" db="EMBL/GenBank/DDBJ databases">
        <authorList>
            <person name="Han B."/>
            <person name="Lu T."/>
            <person name="Zhao Q."/>
            <person name="Huang X."/>
            <person name="Zhao Y."/>
        </authorList>
    </citation>
    <scope>NUCLEOTIDE SEQUENCE</scope>
</reference>
<keyword evidence="1" id="KW-0805">Transcription regulation</keyword>
<protein>
    <recommendedName>
        <fullName evidence="8">Scarecrow-like protein 9</fullName>
    </recommendedName>
</protein>
<dbReference type="AlphaFoldDB" id="A0A811QIB9"/>
<organism evidence="6 7">
    <name type="scientific">Miscanthus lutarioriparius</name>
    <dbReference type="NCBI Taxonomy" id="422564"/>
    <lineage>
        <taxon>Eukaryota</taxon>
        <taxon>Viridiplantae</taxon>
        <taxon>Streptophyta</taxon>
        <taxon>Embryophyta</taxon>
        <taxon>Tracheophyta</taxon>
        <taxon>Spermatophyta</taxon>
        <taxon>Magnoliopsida</taxon>
        <taxon>Liliopsida</taxon>
        <taxon>Poales</taxon>
        <taxon>Poaceae</taxon>
        <taxon>PACMAD clade</taxon>
        <taxon>Panicoideae</taxon>
        <taxon>Andropogonodae</taxon>
        <taxon>Andropogoneae</taxon>
        <taxon>Saccharinae</taxon>
        <taxon>Miscanthus</taxon>
    </lineage>
</organism>
<evidence type="ECO:0000313" key="6">
    <source>
        <dbReference type="EMBL" id="CAD6255827.1"/>
    </source>
</evidence>
<feature type="region of interest" description="Disordered" evidence="4">
    <location>
        <begin position="172"/>
        <end position="206"/>
    </location>
</feature>
<feature type="signal peptide" evidence="5">
    <location>
        <begin position="1"/>
        <end position="32"/>
    </location>
</feature>
<keyword evidence="7" id="KW-1185">Reference proteome</keyword>
<sequence>METPWPRRGAGGKRAPGAVLAGGVFFWSAACAQSPGAPEQVLPYHYCVQGSGPLELQVAIIFCIPIVGTTDQIKSPLFILPSDPLTALPLITMATTPEVFFGKGLMEQPPPSPPVFTDDLPQEPNGSSEGQHHVPNEMMLSYVSHVLLDDDIDEQLNNHPALLQVQQPFSQILSSPSSGTNTGSREGSDDFLHEGNVDESELNPALSKGTDAVGAFFKGMEEANGLLPKDNFRRDELVNQTVRESSSHSGVKKRHSRDDHLQVEIRTSKAMTVIKEPEENLANEMLDEMMLYGYKECIRDMDNLHVTCDNNEVEKKNRNSGSKETRDNNVVDIQRLMISCAQEVAVNNHLRARELLKQIMHHASETGDATQRLAQCFTKGLEARLVGTGSLLWELQMAERPSVVEFIKAFNLYYEACCFNKVALAFSEMTIMQAMVGKSRLHIVDYGMRFRYQWVGLLRSLASREGALPEVKITAIGLPKPKSYPTEKIEEIGCRLGRCAHEFGLPSFKFHTIKTNWEDACIEDLNIEADEVLVVNDLFSFSTLMDEYISFDGLSPRDIVLNNISKMRPHVFIQSVYNCSYGSSFLSRFREMLFYYMSLFDIFDATIPRESRSRMVLEQIVLGRSAVNALSCEGADLVERPERYSQWQTRNQRAGLRQLPLRTSIVEVVKDMVMKHHHKDFLISQDGQWLLQGWRGRVHLAHSTWVAADAFSRV</sequence>